<dbReference type="PANTHER" id="PTHR23513:SF9">
    <property type="entry name" value="ENTEROBACTIN EXPORTER ENTS"/>
    <property type="match status" value="1"/>
</dbReference>
<keyword evidence="3" id="KW-1003">Cell membrane</keyword>
<evidence type="ECO:0000313" key="9">
    <source>
        <dbReference type="Proteomes" id="UP000759273"/>
    </source>
</evidence>
<proteinExistence type="predicted"/>
<dbReference type="GO" id="GO:0005886">
    <property type="term" value="C:plasma membrane"/>
    <property type="evidence" value="ECO:0007669"/>
    <property type="project" value="UniProtKB-SubCell"/>
</dbReference>
<dbReference type="PANTHER" id="PTHR23513">
    <property type="entry name" value="INTEGRAL MEMBRANE EFFLUX PROTEIN-RELATED"/>
    <property type="match status" value="1"/>
</dbReference>
<accession>A0A943DDV5</accession>
<dbReference type="Gene3D" id="1.20.1250.20">
    <property type="entry name" value="MFS general substrate transporter like domains"/>
    <property type="match status" value="1"/>
</dbReference>
<evidence type="ECO:0000256" key="7">
    <source>
        <dbReference type="SAM" id="Phobius"/>
    </source>
</evidence>
<sequence>MNATFYRLLIYQIVTLFANAALRFALPLYLLRKTGSAALYGGITAAALVPMLAGTLYGGILADSCRKQTLLAVLNFITALGLLVAAICFRQIPSTAVVLGTLCLLYAAEGLFQPAVQASLPLLLRGPALTQGNAAIQLADTIDELLGPLLGSLLLQSVGLRTLLIFCAVCLAATALFFQTLPIPQPTRQPPAAPGQRAAVGPLLRHDPQLFGMVGVLALLNLAVVPAITVGVPILVIQYLALPDRALAFTQSAMSAGGLLGGVLAGALAGRQHGRQKMLTLWCISAVCALLGAAALPGVPSTVSYGAVTFLAFCQMAAAVPFQIDLVSSLQAQVPAAQVGRCMSFVTFAICLTQPAGQALYGLAYDRFAAQPFLVPLLAAAASIVINIAAARFFCNKGNFTKS</sequence>
<feature type="transmembrane region" description="Helical" evidence="7">
    <location>
        <begin position="38"/>
        <end position="57"/>
    </location>
</feature>
<feature type="transmembrane region" description="Helical" evidence="7">
    <location>
        <begin position="6"/>
        <end position="26"/>
    </location>
</feature>
<keyword evidence="4 7" id="KW-0812">Transmembrane</keyword>
<evidence type="ECO:0000313" key="8">
    <source>
        <dbReference type="EMBL" id="MBS5331786.1"/>
    </source>
</evidence>
<feature type="transmembrane region" description="Helical" evidence="7">
    <location>
        <begin position="373"/>
        <end position="395"/>
    </location>
</feature>
<evidence type="ECO:0000256" key="5">
    <source>
        <dbReference type="ARBA" id="ARBA00022989"/>
    </source>
</evidence>
<comment type="subcellular location">
    <subcellularLocation>
        <location evidence="1">Cell membrane</location>
        <topology evidence="1">Multi-pass membrane protein</topology>
    </subcellularLocation>
</comment>
<dbReference type="InterPro" id="IPR011701">
    <property type="entry name" value="MFS"/>
</dbReference>
<dbReference type="Proteomes" id="UP000759273">
    <property type="component" value="Unassembled WGS sequence"/>
</dbReference>
<organism evidence="8 9">
    <name type="scientific">Subdoligranulum variabile</name>
    <dbReference type="NCBI Taxonomy" id="214851"/>
    <lineage>
        <taxon>Bacteria</taxon>
        <taxon>Bacillati</taxon>
        <taxon>Bacillota</taxon>
        <taxon>Clostridia</taxon>
        <taxon>Eubacteriales</taxon>
        <taxon>Oscillospiraceae</taxon>
        <taxon>Subdoligranulum</taxon>
    </lineage>
</organism>
<feature type="transmembrane region" description="Helical" evidence="7">
    <location>
        <begin position="246"/>
        <end position="267"/>
    </location>
</feature>
<comment type="caution">
    <text evidence="8">The sequence shown here is derived from an EMBL/GenBank/DDBJ whole genome shotgun (WGS) entry which is preliminary data.</text>
</comment>
<feature type="transmembrane region" description="Helical" evidence="7">
    <location>
        <begin position="210"/>
        <end position="240"/>
    </location>
</feature>
<dbReference type="SUPFAM" id="SSF103473">
    <property type="entry name" value="MFS general substrate transporter"/>
    <property type="match status" value="1"/>
</dbReference>
<reference evidence="8" key="1">
    <citation type="submission" date="2021-02" db="EMBL/GenBank/DDBJ databases">
        <title>Infant gut strain persistence is associated with maternal origin, phylogeny, and functional potential including surface adhesion and iron acquisition.</title>
        <authorList>
            <person name="Lou Y.C."/>
        </authorList>
    </citation>
    <scope>NUCLEOTIDE SEQUENCE</scope>
    <source>
        <strain evidence="8">L3_101_000M1_dasL3_101_000M1_concoct_87</strain>
    </source>
</reference>
<evidence type="ECO:0000256" key="4">
    <source>
        <dbReference type="ARBA" id="ARBA00022692"/>
    </source>
</evidence>
<feature type="transmembrane region" description="Helical" evidence="7">
    <location>
        <begin position="158"/>
        <end position="178"/>
    </location>
</feature>
<dbReference type="Pfam" id="PF07690">
    <property type="entry name" value="MFS_1"/>
    <property type="match status" value="1"/>
</dbReference>
<dbReference type="GO" id="GO:0022857">
    <property type="term" value="F:transmembrane transporter activity"/>
    <property type="evidence" value="ECO:0007669"/>
    <property type="project" value="InterPro"/>
</dbReference>
<evidence type="ECO:0000256" key="3">
    <source>
        <dbReference type="ARBA" id="ARBA00022475"/>
    </source>
</evidence>
<protein>
    <submittedName>
        <fullName evidence="8">MFS transporter</fullName>
    </submittedName>
</protein>
<dbReference type="AlphaFoldDB" id="A0A943DDV5"/>
<evidence type="ECO:0000256" key="6">
    <source>
        <dbReference type="ARBA" id="ARBA00023136"/>
    </source>
</evidence>
<keyword evidence="5 7" id="KW-1133">Transmembrane helix</keyword>
<keyword evidence="6 7" id="KW-0472">Membrane</keyword>
<feature type="transmembrane region" description="Helical" evidence="7">
    <location>
        <begin position="69"/>
        <end position="89"/>
    </location>
</feature>
<evidence type="ECO:0000256" key="1">
    <source>
        <dbReference type="ARBA" id="ARBA00004651"/>
    </source>
</evidence>
<feature type="transmembrane region" description="Helical" evidence="7">
    <location>
        <begin position="96"/>
        <end position="116"/>
    </location>
</feature>
<gene>
    <name evidence="8" type="ORF">KHY36_04560</name>
</gene>
<name>A0A943DDV5_9FIRM</name>
<feature type="transmembrane region" description="Helical" evidence="7">
    <location>
        <begin position="279"/>
        <end position="299"/>
    </location>
</feature>
<dbReference type="InterPro" id="IPR036259">
    <property type="entry name" value="MFS_trans_sf"/>
</dbReference>
<evidence type="ECO:0000256" key="2">
    <source>
        <dbReference type="ARBA" id="ARBA00022448"/>
    </source>
</evidence>
<dbReference type="EMBL" id="JAGZGG010000006">
    <property type="protein sequence ID" value="MBS5331786.1"/>
    <property type="molecule type" value="Genomic_DNA"/>
</dbReference>
<keyword evidence="2" id="KW-0813">Transport</keyword>